<feature type="domain" description="FAD-dependent oxidoreductase 2 FAD-binding" evidence="12">
    <location>
        <begin position="22"/>
        <end position="392"/>
    </location>
</feature>
<dbReference type="InterPro" id="IPR015939">
    <property type="entry name" value="Fum_Rdtase/Succ_DH_flav-like_C"/>
</dbReference>
<dbReference type="GO" id="GO:0008734">
    <property type="term" value="F:L-aspartate oxidase activity"/>
    <property type="evidence" value="ECO:0007669"/>
    <property type="project" value="UniProtKB-EC"/>
</dbReference>
<dbReference type="Gene3D" id="3.90.700.10">
    <property type="entry name" value="Succinate dehydrogenase/fumarate reductase flavoprotein, catalytic domain"/>
    <property type="match status" value="1"/>
</dbReference>
<evidence type="ECO:0000256" key="9">
    <source>
        <dbReference type="ARBA" id="ARBA00048305"/>
    </source>
</evidence>
<evidence type="ECO:0000313" key="15">
    <source>
        <dbReference type="Proteomes" id="UP001272242"/>
    </source>
</evidence>
<dbReference type="Proteomes" id="UP001272242">
    <property type="component" value="Unassembled WGS sequence"/>
</dbReference>
<accession>A0ABU5F817</accession>
<dbReference type="InterPro" id="IPR027477">
    <property type="entry name" value="Succ_DH/fumarate_Rdtase_cat_sf"/>
</dbReference>
<dbReference type="SUPFAM" id="SSF51905">
    <property type="entry name" value="FAD/NAD(P)-binding domain"/>
    <property type="match status" value="1"/>
</dbReference>
<comment type="pathway">
    <text evidence="2 11">Cofactor biosynthesis; NAD(+) biosynthesis; iminoaspartate from L-aspartate (oxidase route): step 1/1.</text>
</comment>
<evidence type="ECO:0000259" key="12">
    <source>
        <dbReference type="Pfam" id="PF00890"/>
    </source>
</evidence>
<dbReference type="InterPro" id="IPR036188">
    <property type="entry name" value="FAD/NAD-bd_sf"/>
</dbReference>
<comment type="similarity">
    <text evidence="3 11">Belongs to the FAD-dependent oxidoreductase 2 family. NadB subfamily.</text>
</comment>
<evidence type="ECO:0000256" key="2">
    <source>
        <dbReference type="ARBA" id="ARBA00004950"/>
    </source>
</evidence>
<name>A0ABU5F817_9BACT</name>
<keyword evidence="5 11" id="KW-0285">Flavoprotein</keyword>
<dbReference type="PIRSF" id="PIRSF000171">
    <property type="entry name" value="SDHA_APRA_LASPO"/>
    <property type="match status" value="1"/>
</dbReference>
<dbReference type="NCBIfam" id="TIGR00551">
    <property type="entry name" value="nadB"/>
    <property type="match status" value="1"/>
</dbReference>
<evidence type="ECO:0000259" key="13">
    <source>
        <dbReference type="Pfam" id="PF02910"/>
    </source>
</evidence>
<dbReference type="PRINTS" id="PR00368">
    <property type="entry name" value="FADPNR"/>
</dbReference>
<evidence type="ECO:0000256" key="3">
    <source>
        <dbReference type="ARBA" id="ARBA00008562"/>
    </source>
</evidence>
<keyword evidence="7 11" id="KW-0274">FAD</keyword>
<dbReference type="Gene3D" id="1.20.58.100">
    <property type="entry name" value="Fumarate reductase/succinate dehydrogenase flavoprotein-like, C-terminal domain"/>
    <property type="match status" value="1"/>
</dbReference>
<keyword evidence="8 11" id="KW-0560">Oxidoreductase</keyword>
<comment type="catalytic activity">
    <reaction evidence="9">
        <text>L-aspartate + O2 = iminosuccinate + H2O2</text>
        <dbReference type="Rhea" id="RHEA:25876"/>
        <dbReference type="ChEBI" id="CHEBI:15379"/>
        <dbReference type="ChEBI" id="CHEBI:16240"/>
        <dbReference type="ChEBI" id="CHEBI:29991"/>
        <dbReference type="ChEBI" id="CHEBI:77875"/>
        <dbReference type="EC" id="1.4.3.16"/>
    </reaction>
    <physiologicalReaction direction="left-to-right" evidence="9">
        <dbReference type="Rhea" id="RHEA:25877"/>
    </physiologicalReaction>
</comment>
<sequence length="539" mass="59008">MSAANRYLVSFDARDTFHRFADVLVIGAGIAGLRAALEVPPDLSVLVVTKDRVTESNSSYAQGGIAGVRSPEDTFGNHVEDTLVAGDGLCSRDVVEMVVREAPQQIENLIAFGTKFDEENGQLALTREGGHSHRRIVHALGDSTGFEMMRATIAHARTRPNIRIWDDTFTIDLLTHDGACRGAVVARNGLGKLLIWAKQTVLASGGCGMVYRETTNPSVATGDGMAAAYRAGAELRDMEFMQFHPTVLYVAGSARYLVSEAVRGEGAHLRDVNGERFMLKDDPRHELAPRDIVARAIFRTMERTQHPNVYLDLSHLDPAMVLNRFPGINRVCKSFGLDITKDRIPVRPGAHYMVGGVTVDAQGRTTVPGLWAAGEVTSSGLHGANRLASNSLIEGLVYGTHCGRGAAEAVRKMPRDMTAFPVRSVIPPDDDAGLDLADLLASLRGLMVRKMGIVRERARLLEAKEDLRFWCRYALSREFDGKAGWELQNLLTIARLMIAAALTREESRGTHFRSDFPARNDAAGWDRRHVVSEPFVALA</sequence>
<organism evidence="14 15">
    <name type="scientific">Gemmata algarum</name>
    <dbReference type="NCBI Taxonomy" id="2975278"/>
    <lineage>
        <taxon>Bacteria</taxon>
        <taxon>Pseudomonadati</taxon>
        <taxon>Planctomycetota</taxon>
        <taxon>Planctomycetia</taxon>
        <taxon>Gemmatales</taxon>
        <taxon>Gemmataceae</taxon>
        <taxon>Gemmata</taxon>
    </lineage>
</organism>
<dbReference type="SUPFAM" id="SSF56425">
    <property type="entry name" value="Succinate dehydrogenase/fumarate reductase flavoprotein, catalytic domain"/>
    <property type="match status" value="1"/>
</dbReference>
<evidence type="ECO:0000256" key="1">
    <source>
        <dbReference type="ARBA" id="ARBA00001974"/>
    </source>
</evidence>
<comment type="subcellular location">
    <subcellularLocation>
        <location evidence="11">Cytoplasm</location>
    </subcellularLocation>
</comment>
<dbReference type="EC" id="1.4.3.16" evidence="4 10"/>
<dbReference type="SUPFAM" id="SSF46977">
    <property type="entry name" value="Succinate dehydrogenase/fumarate reductase flavoprotein C-terminal domain"/>
    <property type="match status" value="1"/>
</dbReference>
<keyword evidence="15" id="KW-1185">Reference proteome</keyword>
<dbReference type="EMBL" id="JAXBLV010000204">
    <property type="protein sequence ID" value="MDY3562004.1"/>
    <property type="molecule type" value="Genomic_DNA"/>
</dbReference>
<evidence type="ECO:0000256" key="6">
    <source>
        <dbReference type="ARBA" id="ARBA00022642"/>
    </source>
</evidence>
<dbReference type="Pfam" id="PF02910">
    <property type="entry name" value="Succ_DH_flav_C"/>
    <property type="match status" value="1"/>
</dbReference>
<proteinExistence type="inferred from homology"/>
<dbReference type="InterPro" id="IPR037099">
    <property type="entry name" value="Fum_R/Succ_DH_flav-like_C_sf"/>
</dbReference>
<comment type="cofactor">
    <cofactor evidence="1 11">
        <name>FAD</name>
        <dbReference type="ChEBI" id="CHEBI:57692"/>
    </cofactor>
</comment>
<dbReference type="PANTHER" id="PTHR42716">
    <property type="entry name" value="L-ASPARTATE OXIDASE"/>
    <property type="match status" value="1"/>
</dbReference>
<evidence type="ECO:0000256" key="5">
    <source>
        <dbReference type="ARBA" id="ARBA00022630"/>
    </source>
</evidence>
<reference evidence="15" key="1">
    <citation type="journal article" date="2023" name="Mar. Drugs">
        <title>Gemmata algarum, a Novel Planctomycete Isolated from an Algal Mat, Displays Antimicrobial Activity.</title>
        <authorList>
            <person name="Kumar G."/>
            <person name="Kallscheuer N."/>
            <person name="Kashif M."/>
            <person name="Ahamad S."/>
            <person name="Jagadeeshwari U."/>
            <person name="Pannikurungottu S."/>
            <person name="Haufschild T."/>
            <person name="Kabuu M."/>
            <person name="Sasikala C."/>
            <person name="Jogler C."/>
            <person name="Ramana C."/>
        </authorList>
    </citation>
    <scope>NUCLEOTIDE SEQUENCE [LARGE SCALE GENOMIC DNA]</scope>
    <source>
        <strain evidence="15">JC673</strain>
    </source>
</reference>
<evidence type="ECO:0000313" key="14">
    <source>
        <dbReference type="EMBL" id="MDY3562004.1"/>
    </source>
</evidence>
<dbReference type="RefSeq" id="WP_320688338.1">
    <property type="nucleotide sequence ID" value="NZ_JAXBLV010000204.1"/>
</dbReference>
<comment type="function">
    <text evidence="11">Catalyzes the oxidation of L-aspartate to iminoaspartate.</text>
</comment>
<dbReference type="PANTHER" id="PTHR42716:SF2">
    <property type="entry name" value="L-ASPARTATE OXIDASE, CHLOROPLASTIC"/>
    <property type="match status" value="1"/>
</dbReference>
<feature type="domain" description="Fumarate reductase/succinate dehydrogenase flavoprotein-like C-terminal" evidence="13">
    <location>
        <begin position="445"/>
        <end position="523"/>
    </location>
</feature>
<dbReference type="InterPro" id="IPR005288">
    <property type="entry name" value="NadB"/>
</dbReference>
<evidence type="ECO:0000256" key="10">
    <source>
        <dbReference type="NCBIfam" id="TIGR00551"/>
    </source>
</evidence>
<gene>
    <name evidence="14" type="primary">nadB</name>
    <name evidence="14" type="ORF">R5W23_003435</name>
</gene>
<evidence type="ECO:0000256" key="8">
    <source>
        <dbReference type="ARBA" id="ARBA00023002"/>
    </source>
</evidence>
<evidence type="ECO:0000256" key="7">
    <source>
        <dbReference type="ARBA" id="ARBA00022827"/>
    </source>
</evidence>
<evidence type="ECO:0000256" key="4">
    <source>
        <dbReference type="ARBA" id="ARBA00012173"/>
    </source>
</evidence>
<dbReference type="Gene3D" id="3.50.50.60">
    <property type="entry name" value="FAD/NAD(P)-binding domain"/>
    <property type="match status" value="1"/>
</dbReference>
<dbReference type="InterPro" id="IPR003953">
    <property type="entry name" value="FAD-dep_OxRdtase_2_FAD-bd"/>
</dbReference>
<protein>
    <recommendedName>
        <fullName evidence="4 10">L-aspartate oxidase</fullName>
        <ecNumber evidence="4 10">1.4.3.16</ecNumber>
    </recommendedName>
</protein>
<dbReference type="Pfam" id="PF00890">
    <property type="entry name" value="FAD_binding_2"/>
    <property type="match status" value="1"/>
</dbReference>
<evidence type="ECO:0000256" key="11">
    <source>
        <dbReference type="RuleBase" id="RU362049"/>
    </source>
</evidence>
<comment type="caution">
    <text evidence="14">The sequence shown here is derived from an EMBL/GenBank/DDBJ whole genome shotgun (WGS) entry which is preliminary data.</text>
</comment>
<keyword evidence="6 11" id="KW-0662">Pyridine nucleotide biosynthesis</keyword>